<dbReference type="EMBL" id="AP008230">
    <property type="protein sequence ID" value="BAE83937.1"/>
    <property type="molecule type" value="Genomic_DNA"/>
</dbReference>
<keyword evidence="1" id="KW-0472">Membrane</keyword>
<keyword evidence="3" id="KW-1185">Reference proteome</keyword>
<evidence type="ECO:0000313" key="3">
    <source>
        <dbReference type="Proteomes" id="UP000001946"/>
    </source>
</evidence>
<evidence type="ECO:0000256" key="1">
    <source>
        <dbReference type="SAM" id="Phobius"/>
    </source>
</evidence>
<proteinExistence type="predicted"/>
<feature type="transmembrane region" description="Helical" evidence="1">
    <location>
        <begin position="207"/>
        <end position="230"/>
    </location>
</feature>
<keyword evidence="1" id="KW-1133">Transmembrane helix</keyword>
<sequence>MDKLRKILFCSMQNLLKWSANPRIYVLGLLLLVFLSESVRPIAEFSSAVNVPVTPWVFPYLALHQLVLLCIMLGVVLLFCDAPFIDAHQPYVIIRSGKKNWLWGQILYIMIAAALYFLFIVLCSILMLLPNLTYANEWGKVFSTLALTDAGNQFKVALPISYQLQHAYTPMSAMVWSFLMSWLVGVFLGLLMFVLNMRFKREIGAVVATALVFLQYFAFEASGFLTFSLSPVSWASLGNLDITHTSALPSLTYAVCALIGLNLILILLANLLNRKKSIDVLPPV</sequence>
<evidence type="ECO:0000313" key="2">
    <source>
        <dbReference type="EMBL" id="BAE83937.1"/>
    </source>
</evidence>
<dbReference type="eggNOG" id="ENOG502ZMBN">
    <property type="taxonomic scope" value="Bacteria"/>
</dbReference>
<feature type="transmembrane region" description="Helical" evidence="1">
    <location>
        <begin position="106"/>
        <end position="129"/>
    </location>
</feature>
<dbReference type="Proteomes" id="UP000001946">
    <property type="component" value="Chromosome"/>
</dbReference>
<dbReference type="AlphaFoldDB" id="Q24VK5"/>
<accession>Q24VK5</accession>
<feature type="transmembrane region" description="Helical" evidence="1">
    <location>
        <begin position="62"/>
        <end position="85"/>
    </location>
</feature>
<gene>
    <name evidence="2" type="ordered locus">DSY2148</name>
</gene>
<organism evidence="2 3">
    <name type="scientific">Desulfitobacterium hafniense (strain Y51)</name>
    <dbReference type="NCBI Taxonomy" id="138119"/>
    <lineage>
        <taxon>Bacteria</taxon>
        <taxon>Bacillati</taxon>
        <taxon>Bacillota</taxon>
        <taxon>Clostridia</taxon>
        <taxon>Eubacteriales</taxon>
        <taxon>Desulfitobacteriaceae</taxon>
        <taxon>Desulfitobacterium</taxon>
    </lineage>
</organism>
<dbReference type="KEGG" id="dsy:DSY2148"/>
<dbReference type="STRING" id="138119.DSY2148"/>
<dbReference type="RefSeq" id="WP_011460106.1">
    <property type="nucleotide sequence ID" value="NC_007907.1"/>
</dbReference>
<protein>
    <submittedName>
        <fullName evidence="2">Uncharacterized protein</fullName>
    </submittedName>
</protein>
<name>Q24VK5_DESHY</name>
<reference evidence="2 3" key="1">
    <citation type="journal article" date="2006" name="J. Bacteriol.">
        <title>Complete genome sequence of the dehalorespiring bacterium Desulfitobacterium hafniense Y51 and comparison with Dehalococcoides ethenogenes 195.</title>
        <authorList>
            <person name="Nonaka H."/>
            <person name="Keresztes G."/>
            <person name="Shinoda Y."/>
            <person name="Ikenaga Y."/>
            <person name="Abe M."/>
            <person name="Naito K."/>
            <person name="Inatomi K."/>
            <person name="Furukawa K."/>
            <person name="Inui M."/>
            <person name="Yukawa H."/>
        </authorList>
    </citation>
    <scope>NUCLEOTIDE SEQUENCE [LARGE SCALE GENOMIC DNA]</scope>
    <source>
        <strain evidence="2 3">Y51</strain>
    </source>
</reference>
<keyword evidence="1" id="KW-0812">Transmembrane</keyword>
<feature type="transmembrane region" description="Helical" evidence="1">
    <location>
        <begin position="250"/>
        <end position="272"/>
    </location>
</feature>
<dbReference type="HOGENOM" id="CLU_085295_0_0_9"/>
<feature type="transmembrane region" description="Helical" evidence="1">
    <location>
        <begin position="173"/>
        <end position="195"/>
    </location>
</feature>